<proteinExistence type="predicted"/>
<accession>A0A8S5N963</accession>
<organism evidence="1">
    <name type="scientific">Siphoviridae sp. ctkBO7</name>
    <dbReference type="NCBI Taxonomy" id="2826441"/>
    <lineage>
        <taxon>Viruses</taxon>
        <taxon>Duplodnaviria</taxon>
        <taxon>Heunggongvirae</taxon>
        <taxon>Uroviricota</taxon>
        <taxon>Caudoviricetes</taxon>
    </lineage>
</organism>
<name>A0A8S5N963_9CAUD</name>
<dbReference type="EMBL" id="BK015098">
    <property type="protein sequence ID" value="DAD90927.1"/>
    <property type="molecule type" value="Genomic_DNA"/>
</dbReference>
<protein>
    <submittedName>
        <fullName evidence="1">Tail collar fiber protein</fullName>
    </submittedName>
</protein>
<evidence type="ECO:0000313" key="1">
    <source>
        <dbReference type="EMBL" id="DAD90927.1"/>
    </source>
</evidence>
<reference evidence="1" key="1">
    <citation type="journal article" date="2021" name="Proc. Natl. Acad. Sci. U.S.A.">
        <title>A Catalog of Tens of Thousands of Viruses from Human Metagenomes Reveals Hidden Associations with Chronic Diseases.</title>
        <authorList>
            <person name="Tisza M.J."/>
            <person name="Buck C.B."/>
        </authorList>
    </citation>
    <scope>NUCLEOTIDE SEQUENCE</scope>
    <source>
        <strain evidence="1">CtkBO7</strain>
    </source>
</reference>
<sequence length="316" mass="33985">MASQYPRNIITAKGYNLLAESIATKKAVVFTKVVVGNGDDSGKNISQMTNVISPKMTLPVSSAVKDGDGQYMITATLSNSTVEEGFFPKEVALFAKIDGGEEVMYSYTNGGNQVGYIPDKNTPIDSEIYKIRTKIGNASNITFVHQDGTYITQADLKAHDAAADAHESRFQAVITQLNNMITNVDRSDTQTKAPTLQLVKTLLAGLKIKDGKDVVKALGTETLSTLGVRYSFTNPNAWYICFGQLFGNVVIQGNQKYYGSDGWTLPVAVSQILTMQATDTGVGSYSYGTEAIGGTRVKVHGTNANRQAQLLVVGVV</sequence>